<keyword evidence="9" id="KW-1185">Reference proteome</keyword>
<dbReference type="SUPFAM" id="SSF54534">
    <property type="entry name" value="FKBP-like"/>
    <property type="match status" value="1"/>
</dbReference>
<reference evidence="8" key="1">
    <citation type="submission" date="2020-05" db="UniProtKB">
        <authorList>
            <consortium name="EnsemblMetazoa"/>
        </authorList>
    </citation>
    <scope>IDENTIFICATION</scope>
    <source>
        <strain evidence="8">TTRI</strain>
    </source>
</reference>
<evidence type="ECO:0000313" key="8">
    <source>
        <dbReference type="EnsemblMetazoa" id="GAUT038529-PA"/>
    </source>
</evidence>
<evidence type="ECO:0000256" key="2">
    <source>
        <dbReference type="ARBA" id="ARBA00013194"/>
    </source>
</evidence>
<feature type="signal peptide" evidence="6">
    <location>
        <begin position="1"/>
        <end position="21"/>
    </location>
</feature>
<sequence length="153" mass="17039">MKIMLKSVLIALCLFAATVHSQELKVDVISVPEVCEQKSKAGDTLTMHYTGTLTDGKKFDSSTRVTALFRVCVGREKKSLAWMLYIIVIYGENETSSKISVSLCLIGDLTAIVSLSKTNKQENRKRFLGAYLWRNALLYQCDSSAEWTCSLAT</sequence>
<evidence type="ECO:0000256" key="1">
    <source>
        <dbReference type="ARBA" id="ARBA00000971"/>
    </source>
</evidence>
<dbReference type="PANTHER" id="PTHR45779:SF14">
    <property type="entry name" value="PEPTIDYLPROLYL ISOMERASE"/>
    <property type="match status" value="1"/>
</dbReference>
<accession>A0A1A9VIG8</accession>
<keyword evidence="6" id="KW-0732">Signal</keyword>
<dbReference type="Proteomes" id="UP000078200">
    <property type="component" value="Unassembled WGS sequence"/>
</dbReference>
<dbReference type="STRING" id="7395.A0A1A9VIG8"/>
<dbReference type="PROSITE" id="PS50059">
    <property type="entry name" value="FKBP_PPIASE"/>
    <property type="match status" value="1"/>
</dbReference>
<dbReference type="Gene3D" id="3.10.50.40">
    <property type="match status" value="1"/>
</dbReference>
<dbReference type="InterPro" id="IPR001179">
    <property type="entry name" value="PPIase_FKBP_dom"/>
</dbReference>
<comment type="catalytic activity">
    <reaction evidence="1 5">
        <text>[protein]-peptidylproline (omega=180) = [protein]-peptidylproline (omega=0)</text>
        <dbReference type="Rhea" id="RHEA:16237"/>
        <dbReference type="Rhea" id="RHEA-COMP:10747"/>
        <dbReference type="Rhea" id="RHEA-COMP:10748"/>
        <dbReference type="ChEBI" id="CHEBI:83833"/>
        <dbReference type="ChEBI" id="CHEBI:83834"/>
        <dbReference type="EC" id="5.2.1.8"/>
    </reaction>
</comment>
<dbReference type="InterPro" id="IPR046357">
    <property type="entry name" value="PPIase_dom_sf"/>
</dbReference>
<dbReference type="GO" id="GO:0003755">
    <property type="term" value="F:peptidyl-prolyl cis-trans isomerase activity"/>
    <property type="evidence" value="ECO:0007669"/>
    <property type="project" value="UniProtKB-KW"/>
</dbReference>
<feature type="domain" description="PPIase FKBP-type" evidence="7">
    <location>
        <begin position="42"/>
        <end position="91"/>
    </location>
</feature>
<evidence type="ECO:0000256" key="6">
    <source>
        <dbReference type="SAM" id="SignalP"/>
    </source>
</evidence>
<protein>
    <recommendedName>
        <fullName evidence="2 5">peptidylprolyl isomerase</fullName>
        <ecNumber evidence="2 5">5.2.1.8</ecNumber>
    </recommendedName>
</protein>
<keyword evidence="3 5" id="KW-0697">Rotamase</keyword>
<dbReference type="PANTHER" id="PTHR45779">
    <property type="entry name" value="PEPTIDYLPROLYL ISOMERASE"/>
    <property type="match status" value="1"/>
</dbReference>
<dbReference type="Pfam" id="PF00254">
    <property type="entry name" value="FKBP_C"/>
    <property type="match status" value="1"/>
</dbReference>
<evidence type="ECO:0000256" key="4">
    <source>
        <dbReference type="ARBA" id="ARBA00023235"/>
    </source>
</evidence>
<name>A0A1A9VIG8_GLOAU</name>
<evidence type="ECO:0000256" key="5">
    <source>
        <dbReference type="PROSITE-ProRule" id="PRU00277"/>
    </source>
</evidence>
<dbReference type="AlphaFoldDB" id="A0A1A9VIG8"/>
<dbReference type="EnsemblMetazoa" id="GAUT038529-RA">
    <property type="protein sequence ID" value="GAUT038529-PA"/>
    <property type="gene ID" value="GAUT038529"/>
</dbReference>
<feature type="chain" id="PRO_5008399409" description="peptidylprolyl isomerase" evidence="6">
    <location>
        <begin position="22"/>
        <end position="153"/>
    </location>
</feature>
<evidence type="ECO:0000256" key="3">
    <source>
        <dbReference type="ARBA" id="ARBA00023110"/>
    </source>
</evidence>
<dbReference type="EC" id="5.2.1.8" evidence="2 5"/>
<organism evidence="8 9">
    <name type="scientific">Glossina austeni</name>
    <name type="common">Savannah tsetse fly</name>
    <dbReference type="NCBI Taxonomy" id="7395"/>
    <lineage>
        <taxon>Eukaryota</taxon>
        <taxon>Metazoa</taxon>
        <taxon>Ecdysozoa</taxon>
        <taxon>Arthropoda</taxon>
        <taxon>Hexapoda</taxon>
        <taxon>Insecta</taxon>
        <taxon>Pterygota</taxon>
        <taxon>Neoptera</taxon>
        <taxon>Endopterygota</taxon>
        <taxon>Diptera</taxon>
        <taxon>Brachycera</taxon>
        <taxon>Muscomorpha</taxon>
        <taxon>Hippoboscoidea</taxon>
        <taxon>Glossinidae</taxon>
        <taxon>Glossina</taxon>
    </lineage>
</organism>
<dbReference type="GO" id="GO:0005783">
    <property type="term" value="C:endoplasmic reticulum"/>
    <property type="evidence" value="ECO:0007669"/>
    <property type="project" value="TreeGrafter"/>
</dbReference>
<proteinExistence type="predicted"/>
<dbReference type="VEuPathDB" id="VectorBase:GAUT038529"/>
<evidence type="ECO:0000259" key="7">
    <source>
        <dbReference type="PROSITE" id="PS50059"/>
    </source>
</evidence>
<keyword evidence="4 5" id="KW-0413">Isomerase</keyword>
<evidence type="ECO:0000313" key="9">
    <source>
        <dbReference type="Proteomes" id="UP000078200"/>
    </source>
</evidence>
<dbReference type="InterPro" id="IPR044609">
    <property type="entry name" value="FKBP2/11"/>
</dbReference>